<dbReference type="InterPro" id="IPR049704">
    <property type="entry name" value="Aminotrans_3_PPA_site"/>
</dbReference>
<dbReference type="FunFam" id="3.40.640.10:FF:000004">
    <property type="entry name" value="Acetylornithine aminotransferase"/>
    <property type="match status" value="1"/>
</dbReference>
<organism evidence="7 8">
    <name type="scientific">Oryzicola mucosus</name>
    <dbReference type="NCBI Taxonomy" id="2767425"/>
    <lineage>
        <taxon>Bacteria</taxon>
        <taxon>Pseudomonadati</taxon>
        <taxon>Pseudomonadota</taxon>
        <taxon>Alphaproteobacteria</taxon>
        <taxon>Hyphomicrobiales</taxon>
        <taxon>Phyllobacteriaceae</taxon>
        <taxon>Oryzicola</taxon>
    </lineage>
</organism>
<dbReference type="InterPro" id="IPR005814">
    <property type="entry name" value="Aminotrans_3"/>
</dbReference>
<keyword evidence="4 7" id="KW-0032">Aminotransferase</keyword>
<dbReference type="GO" id="GO:0042802">
    <property type="term" value="F:identical protein binding"/>
    <property type="evidence" value="ECO:0007669"/>
    <property type="project" value="TreeGrafter"/>
</dbReference>
<dbReference type="PIRSF" id="PIRSF000521">
    <property type="entry name" value="Transaminase_4ab_Lys_Orn"/>
    <property type="match status" value="1"/>
</dbReference>
<dbReference type="EMBL" id="JACVVX010000014">
    <property type="protein sequence ID" value="MBD0417456.1"/>
    <property type="molecule type" value="Genomic_DNA"/>
</dbReference>
<evidence type="ECO:0000256" key="2">
    <source>
        <dbReference type="ARBA" id="ARBA00008954"/>
    </source>
</evidence>
<evidence type="ECO:0000256" key="4">
    <source>
        <dbReference type="ARBA" id="ARBA00022576"/>
    </source>
</evidence>
<protein>
    <submittedName>
        <fullName evidence="7">Aspartate aminotransferase family protein</fullName>
    </submittedName>
</protein>
<dbReference type="SUPFAM" id="SSF53383">
    <property type="entry name" value="PLP-dependent transferases"/>
    <property type="match status" value="1"/>
</dbReference>
<proteinExistence type="inferred from homology"/>
<dbReference type="Gene3D" id="3.90.1150.10">
    <property type="entry name" value="Aspartate Aminotransferase, domain 1"/>
    <property type="match status" value="1"/>
</dbReference>
<keyword evidence="8" id="KW-1185">Reference proteome</keyword>
<comment type="similarity">
    <text evidence="2 6">Belongs to the class-III pyridoxal-phosphate-dependent aminotransferase family.</text>
</comment>
<reference evidence="7" key="1">
    <citation type="submission" date="2020-09" db="EMBL/GenBank/DDBJ databases">
        <title>Genome seq and assembly of Tianweitania sp.</title>
        <authorList>
            <person name="Chhetri G."/>
        </authorList>
    </citation>
    <scope>NUCLEOTIDE SEQUENCE</scope>
    <source>
        <strain evidence="7">Rool2</strain>
    </source>
</reference>
<dbReference type="Pfam" id="PF00202">
    <property type="entry name" value="Aminotran_3"/>
    <property type="match status" value="1"/>
</dbReference>
<dbReference type="InterPro" id="IPR015421">
    <property type="entry name" value="PyrdxlP-dep_Trfase_major"/>
</dbReference>
<keyword evidence="4 7" id="KW-0808">Transferase</keyword>
<comment type="caution">
    <text evidence="7">The sequence shown here is derived from an EMBL/GenBank/DDBJ whole genome shotgun (WGS) entry which is preliminary data.</text>
</comment>
<keyword evidence="3" id="KW-0055">Arginine biosynthesis</keyword>
<dbReference type="InterPro" id="IPR050103">
    <property type="entry name" value="Class-III_PLP-dep_AT"/>
</dbReference>
<evidence type="ECO:0000256" key="1">
    <source>
        <dbReference type="ARBA" id="ARBA00001933"/>
    </source>
</evidence>
<dbReference type="GO" id="GO:0030170">
    <property type="term" value="F:pyridoxal phosphate binding"/>
    <property type="evidence" value="ECO:0007669"/>
    <property type="project" value="InterPro"/>
</dbReference>
<dbReference type="AlphaFoldDB" id="A0A8J6PPH2"/>
<sequence length="462" mass="49494">MISEEHLAALSYPSMPMVLTNSMPGPASAAVIDRAHKAQSPTRPSVRGRLVIDSAMGAGFTDPDGNVFLDMSAGVAVSSVGRNHPKVVAAIREQCEKLMHSAGLVSETTVALAEKLNATMPAGLKDESFTWFGMSGSGAIETAIKFAKAITGRNQIVAFEGAYHGVFHGSLAVTTRENFRAQFGPLMPGTMHLPYPYCYRCFADLKHPECGSLCSKYARYKLTTPNTGADDVAAVIVESMQADGGYIDPPPEFLQTLREVCTAKGIILIIDEVQAGGGRTGKMWAHEHYGIVPDMMTWAKAIGGDLPLSGVTIHERFRDKLPLGSQVLTGAENALANVVAMANLDILTDPDDDLIGRAAVVGEELKAELREIAANSHFIDEVRGRGLFIGIELVSDKDKRTPLDAKRVGAILQKCESQGVRIMSCGRYGSTIRLMPPLTTTRAHLRAGIKAFANAVAEVEAE</sequence>
<dbReference type="GO" id="GO:0006526">
    <property type="term" value="P:L-arginine biosynthetic process"/>
    <property type="evidence" value="ECO:0007669"/>
    <property type="project" value="UniProtKB-KW"/>
</dbReference>
<dbReference type="InterPro" id="IPR015422">
    <property type="entry name" value="PyrdxlP-dep_Trfase_small"/>
</dbReference>
<dbReference type="PROSITE" id="PS00600">
    <property type="entry name" value="AA_TRANSFER_CLASS_3"/>
    <property type="match status" value="1"/>
</dbReference>
<dbReference type="Gene3D" id="3.40.640.10">
    <property type="entry name" value="Type I PLP-dependent aspartate aminotransferase-like (Major domain)"/>
    <property type="match status" value="1"/>
</dbReference>
<evidence type="ECO:0000313" key="7">
    <source>
        <dbReference type="EMBL" id="MBD0417456.1"/>
    </source>
</evidence>
<dbReference type="InterPro" id="IPR015424">
    <property type="entry name" value="PyrdxlP-dep_Trfase"/>
</dbReference>
<comment type="cofactor">
    <cofactor evidence="1">
        <name>pyridoxal 5'-phosphate</name>
        <dbReference type="ChEBI" id="CHEBI:597326"/>
    </cofactor>
</comment>
<dbReference type="GO" id="GO:0008483">
    <property type="term" value="F:transaminase activity"/>
    <property type="evidence" value="ECO:0007669"/>
    <property type="project" value="UniProtKB-KW"/>
</dbReference>
<keyword evidence="5 6" id="KW-0663">Pyridoxal phosphate</keyword>
<evidence type="ECO:0000256" key="3">
    <source>
        <dbReference type="ARBA" id="ARBA00022571"/>
    </source>
</evidence>
<evidence type="ECO:0000256" key="5">
    <source>
        <dbReference type="ARBA" id="ARBA00022898"/>
    </source>
</evidence>
<accession>A0A8J6PPH2</accession>
<evidence type="ECO:0000313" key="8">
    <source>
        <dbReference type="Proteomes" id="UP000643405"/>
    </source>
</evidence>
<name>A0A8J6PPH2_9HYPH</name>
<dbReference type="CDD" id="cd00610">
    <property type="entry name" value="OAT_like"/>
    <property type="match status" value="1"/>
</dbReference>
<dbReference type="PANTHER" id="PTHR11986:SF58">
    <property type="entry name" value="LEUCINE_METHIONINE RACEMASE"/>
    <property type="match status" value="1"/>
</dbReference>
<dbReference type="PANTHER" id="PTHR11986">
    <property type="entry name" value="AMINOTRANSFERASE CLASS III"/>
    <property type="match status" value="1"/>
</dbReference>
<dbReference type="Proteomes" id="UP000643405">
    <property type="component" value="Unassembled WGS sequence"/>
</dbReference>
<keyword evidence="3" id="KW-0028">Amino-acid biosynthesis</keyword>
<dbReference type="RefSeq" id="WP_188166896.1">
    <property type="nucleotide sequence ID" value="NZ_JACVVX010000014.1"/>
</dbReference>
<gene>
    <name evidence="7" type="ORF">ICI42_22730</name>
</gene>
<evidence type="ECO:0000256" key="6">
    <source>
        <dbReference type="RuleBase" id="RU003560"/>
    </source>
</evidence>